<accession>A0A4Q7NFD8</accession>
<feature type="domain" description="GST N-terminal" evidence="1">
    <location>
        <begin position="8"/>
        <end position="84"/>
    </location>
</feature>
<dbReference type="RefSeq" id="WP_130359974.1">
    <property type="nucleotide sequence ID" value="NZ_SGXC01000002.1"/>
</dbReference>
<reference evidence="2 3" key="1">
    <citation type="submission" date="2019-02" db="EMBL/GenBank/DDBJ databases">
        <title>Genomic Encyclopedia of Type Strains, Phase IV (KMG-IV): sequencing the most valuable type-strain genomes for metagenomic binning, comparative biology and taxonomic classification.</title>
        <authorList>
            <person name="Goeker M."/>
        </authorList>
    </citation>
    <scope>NUCLEOTIDE SEQUENCE [LARGE SCALE GENOMIC DNA]</scope>
    <source>
        <strain evidence="2 3">K24</strain>
    </source>
</reference>
<dbReference type="SUPFAM" id="SSF47616">
    <property type="entry name" value="GST C-terminal domain-like"/>
    <property type="match status" value="1"/>
</dbReference>
<dbReference type="InterPro" id="IPR036282">
    <property type="entry name" value="Glutathione-S-Trfase_C_sf"/>
</dbReference>
<dbReference type="InterPro" id="IPR036249">
    <property type="entry name" value="Thioredoxin-like_sf"/>
</dbReference>
<dbReference type="Gene3D" id="1.20.1050.10">
    <property type="match status" value="1"/>
</dbReference>
<proteinExistence type="predicted"/>
<dbReference type="GO" id="GO:0005737">
    <property type="term" value="C:cytoplasm"/>
    <property type="evidence" value="ECO:0007669"/>
    <property type="project" value="TreeGrafter"/>
</dbReference>
<dbReference type="InterPro" id="IPR050983">
    <property type="entry name" value="GST_Omega/HSP26"/>
</dbReference>
<dbReference type="PANTHER" id="PTHR43968">
    <property type="match status" value="1"/>
</dbReference>
<gene>
    <name evidence="2" type="ORF">EV675_4511</name>
</gene>
<organism evidence="2 3">
    <name type="scientific">Pigmentiphaga kullae</name>
    <dbReference type="NCBI Taxonomy" id="151784"/>
    <lineage>
        <taxon>Bacteria</taxon>
        <taxon>Pseudomonadati</taxon>
        <taxon>Pseudomonadota</taxon>
        <taxon>Betaproteobacteria</taxon>
        <taxon>Burkholderiales</taxon>
        <taxon>Alcaligenaceae</taxon>
        <taxon>Pigmentiphaga</taxon>
    </lineage>
</organism>
<keyword evidence="3" id="KW-1185">Reference proteome</keyword>
<comment type="caution">
    <text evidence="2">The sequence shown here is derived from an EMBL/GenBank/DDBJ whole genome shotgun (WGS) entry which is preliminary data.</text>
</comment>
<dbReference type="InterPro" id="IPR004045">
    <property type="entry name" value="Glutathione_S-Trfase_N"/>
</dbReference>
<dbReference type="EMBL" id="SGXC01000002">
    <property type="protein sequence ID" value="RZS81881.1"/>
    <property type="molecule type" value="Genomic_DNA"/>
</dbReference>
<evidence type="ECO:0000313" key="2">
    <source>
        <dbReference type="EMBL" id="RZS81881.1"/>
    </source>
</evidence>
<name>A0A4Q7NFD8_9BURK</name>
<dbReference type="PANTHER" id="PTHR43968:SF6">
    <property type="entry name" value="GLUTATHIONE S-TRANSFERASE OMEGA"/>
    <property type="match status" value="1"/>
</dbReference>
<dbReference type="InterPro" id="IPR054416">
    <property type="entry name" value="GST_UstS-like_C"/>
</dbReference>
<dbReference type="CDD" id="cd03202">
    <property type="entry name" value="GST_C_etherase_LigE"/>
    <property type="match status" value="1"/>
</dbReference>
<evidence type="ECO:0000313" key="3">
    <source>
        <dbReference type="Proteomes" id="UP000292445"/>
    </source>
</evidence>
<dbReference type="Pfam" id="PF22041">
    <property type="entry name" value="GST_C_7"/>
    <property type="match status" value="1"/>
</dbReference>
<dbReference type="SUPFAM" id="SSF52833">
    <property type="entry name" value="Thioredoxin-like"/>
    <property type="match status" value="1"/>
</dbReference>
<dbReference type="GO" id="GO:0016740">
    <property type="term" value="F:transferase activity"/>
    <property type="evidence" value="ECO:0007669"/>
    <property type="project" value="UniProtKB-KW"/>
</dbReference>
<dbReference type="AlphaFoldDB" id="A0A4Q7NFD8"/>
<dbReference type="Gene3D" id="3.40.30.10">
    <property type="entry name" value="Glutaredoxin"/>
    <property type="match status" value="1"/>
</dbReference>
<dbReference type="CDD" id="cd03038">
    <property type="entry name" value="GST_N_etherase_LigE"/>
    <property type="match status" value="1"/>
</dbReference>
<dbReference type="SFLD" id="SFLDS00019">
    <property type="entry name" value="Glutathione_Transferase_(cytos"/>
    <property type="match status" value="1"/>
</dbReference>
<dbReference type="InterPro" id="IPR040079">
    <property type="entry name" value="Glutathione_S-Trfase"/>
</dbReference>
<dbReference type="Pfam" id="PF13417">
    <property type="entry name" value="GST_N_3"/>
    <property type="match status" value="1"/>
</dbReference>
<keyword evidence="2" id="KW-0808">Transferase</keyword>
<sequence length="231" mass="25746">MARLLYDLAGANPDFRFSPYCWRARLALAHKGLEAETVPWRFTEKDKLAFSGQGRVPVLVDGDRVVSDSWQIAQYLETAYPDAPSLFGGQEAQAVARFVNSWADSVQLPGLTRLVLVDIPATLHEGDRSYFHSSREQRLGMPLAAACADRDTRVEDFRAGLIPLRLVLKAQPFLCGDAPAYADYIVFGGFQWARCVSDFPILAEDDVVAQWLERMLEAAGPQARRMPSLRA</sequence>
<dbReference type="Proteomes" id="UP000292445">
    <property type="component" value="Unassembled WGS sequence"/>
</dbReference>
<dbReference type="OrthoDB" id="9782992at2"/>
<dbReference type="PROSITE" id="PS50404">
    <property type="entry name" value="GST_NTER"/>
    <property type="match status" value="1"/>
</dbReference>
<protein>
    <submittedName>
        <fullName evidence="2">Glutathione S-transferase</fullName>
    </submittedName>
</protein>
<evidence type="ECO:0000259" key="1">
    <source>
        <dbReference type="PROSITE" id="PS50404"/>
    </source>
</evidence>